<dbReference type="EMBL" id="CP031358">
    <property type="protein sequence ID" value="AXK43728.1"/>
    <property type="molecule type" value="Genomic_DNA"/>
</dbReference>
<evidence type="ECO:0000259" key="1">
    <source>
        <dbReference type="PROSITE" id="PS51192"/>
    </source>
</evidence>
<evidence type="ECO:0000259" key="2">
    <source>
        <dbReference type="PROSITE" id="PS51194"/>
    </source>
</evidence>
<dbReference type="PANTHER" id="PTHR47396:SF1">
    <property type="entry name" value="ATP-DEPENDENT HELICASE IRC3-RELATED"/>
    <property type="match status" value="1"/>
</dbReference>
<name>A0A345YIH6_9SPHN</name>
<dbReference type="GO" id="GO:0005829">
    <property type="term" value="C:cytosol"/>
    <property type="evidence" value="ECO:0007669"/>
    <property type="project" value="TreeGrafter"/>
</dbReference>
<dbReference type="Gene3D" id="3.40.50.300">
    <property type="entry name" value="P-loop containing nucleotide triphosphate hydrolases"/>
    <property type="match status" value="2"/>
</dbReference>
<dbReference type="Pfam" id="PF00271">
    <property type="entry name" value="Helicase_C"/>
    <property type="match status" value="1"/>
</dbReference>
<dbReference type="PROSITE" id="PS51192">
    <property type="entry name" value="HELICASE_ATP_BIND_1"/>
    <property type="match status" value="1"/>
</dbReference>
<sequence>MSKDPAPVDFTEVTKIQERAIAEAVAALETGNMVLIEAPTGSGKTRINSRITEELEKRAAGGMKALNLSHREFLSRQGESQFKRWAPESNLTTSFGTDGTFDQSGSNVFALVQTVAARVDELERYDVVGIDEAHHASDAKDGHYPTVIPAVLKANPNAKIVMTTATPSRPDGKGMAKELKNATRVTIGWAELERAGQIKLPRTIEVPIEAKKGGTTNQVARAHYRPEKNANSAGLMKAVREARTDSFNEEMANAWERHAEGLQTIAFASRIKDAQSFADEMLERGHKVDVVDSERGADHNNAVLEKYARGELDMIVSVKMIDEGLDVPATRCTLILRESTSEIEYSQMVGRAIRAGDTPELRATQPLVIDGGASTMIHGAVERRAAVIDYFQKLERGERSEQMTAATLIDGKREASEQEGEYTPWRVIRDDPPVLSFTDQKGVVFAVESKDATGQSRYTLMETAEGQKGRTQLTLMKDENNRPIANKDGSILAEIENSRVLPSRAEILRLEATTSANPERASLADDRIAEASDAHLNSVLYMAEQMRGGASR</sequence>
<dbReference type="KEGG" id="err:DVR09_14820"/>
<dbReference type="GO" id="GO:0003677">
    <property type="term" value="F:DNA binding"/>
    <property type="evidence" value="ECO:0007669"/>
    <property type="project" value="InterPro"/>
</dbReference>
<dbReference type="InterPro" id="IPR050742">
    <property type="entry name" value="Helicase_Restrict-Modif_Enz"/>
</dbReference>
<dbReference type="InterPro" id="IPR003593">
    <property type="entry name" value="AAA+_ATPase"/>
</dbReference>
<dbReference type="SMART" id="SM00382">
    <property type="entry name" value="AAA"/>
    <property type="match status" value="1"/>
</dbReference>
<dbReference type="InterPro" id="IPR027417">
    <property type="entry name" value="P-loop_NTPase"/>
</dbReference>
<reference evidence="3 4" key="1">
    <citation type="submission" date="2018-07" db="EMBL/GenBank/DDBJ databases">
        <title>Genome sequence of Erythrobacter strain YH-07, an antagonistic bacterium isolated from Yellow Sea.</title>
        <authorList>
            <person name="Tang T."/>
            <person name="Liu Q."/>
            <person name="Sun X."/>
        </authorList>
    </citation>
    <scope>NUCLEOTIDE SEQUENCE [LARGE SCALE GENOMIC DNA]</scope>
    <source>
        <strain evidence="3 4">YH-07</strain>
        <plasmid evidence="3 4">unnamed</plasmid>
    </source>
</reference>
<dbReference type="Proteomes" id="UP000254508">
    <property type="component" value="Plasmid unnamed"/>
</dbReference>
<dbReference type="PROSITE" id="PS51194">
    <property type="entry name" value="HELICASE_CTER"/>
    <property type="match status" value="1"/>
</dbReference>
<keyword evidence="4" id="KW-1185">Reference proteome</keyword>
<dbReference type="SUPFAM" id="SSF52540">
    <property type="entry name" value="P-loop containing nucleoside triphosphate hydrolases"/>
    <property type="match status" value="1"/>
</dbReference>
<gene>
    <name evidence="3" type="ORF">DVR09_14820</name>
</gene>
<keyword evidence="3" id="KW-0614">Plasmid</keyword>
<dbReference type="PANTHER" id="PTHR47396">
    <property type="entry name" value="TYPE I RESTRICTION ENZYME ECOKI R PROTEIN"/>
    <property type="match status" value="1"/>
</dbReference>
<dbReference type="OrthoDB" id="9803459at2"/>
<dbReference type="SMART" id="SM00487">
    <property type="entry name" value="DEXDc"/>
    <property type="match status" value="1"/>
</dbReference>
<dbReference type="GO" id="GO:0016787">
    <property type="term" value="F:hydrolase activity"/>
    <property type="evidence" value="ECO:0007669"/>
    <property type="project" value="InterPro"/>
</dbReference>
<geneLocation type="plasmid" evidence="3 4">
    <name>unnamed</name>
</geneLocation>
<evidence type="ECO:0008006" key="5">
    <source>
        <dbReference type="Google" id="ProtNLM"/>
    </source>
</evidence>
<dbReference type="AlphaFoldDB" id="A0A345YIH6"/>
<dbReference type="SMART" id="SM00490">
    <property type="entry name" value="HELICc"/>
    <property type="match status" value="1"/>
</dbReference>
<dbReference type="InterPro" id="IPR001650">
    <property type="entry name" value="Helicase_C-like"/>
</dbReference>
<evidence type="ECO:0000313" key="4">
    <source>
        <dbReference type="Proteomes" id="UP000254508"/>
    </source>
</evidence>
<evidence type="ECO:0000313" key="3">
    <source>
        <dbReference type="EMBL" id="AXK43728.1"/>
    </source>
</evidence>
<protein>
    <recommendedName>
        <fullName evidence="5">ATP-dependent helicase</fullName>
    </recommendedName>
</protein>
<accession>A0A345YIH6</accession>
<dbReference type="InterPro" id="IPR006935">
    <property type="entry name" value="Helicase/UvrB_N"/>
</dbReference>
<organism evidence="3 4">
    <name type="scientific">Erythrobacter aureus</name>
    <dbReference type="NCBI Taxonomy" id="2182384"/>
    <lineage>
        <taxon>Bacteria</taxon>
        <taxon>Pseudomonadati</taxon>
        <taxon>Pseudomonadota</taxon>
        <taxon>Alphaproteobacteria</taxon>
        <taxon>Sphingomonadales</taxon>
        <taxon>Erythrobacteraceae</taxon>
        <taxon>Erythrobacter/Porphyrobacter group</taxon>
        <taxon>Erythrobacter</taxon>
    </lineage>
</organism>
<dbReference type="Pfam" id="PF04851">
    <property type="entry name" value="ResIII"/>
    <property type="match status" value="1"/>
</dbReference>
<feature type="domain" description="Helicase C-terminal" evidence="2">
    <location>
        <begin position="246"/>
        <end position="402"/>
    </location>
</feature>
<feature type="domain" description="Helicase ATP-binding" evidence="1">
    <location>
        <begin position="25"/>
        <end position="185"/>
    </location>
</feature>
<dbReference type="InterPro" id="IPR014001">
    <property type="entry name" value="Helicase_ATP-bd"/>
</dbReference>
<dbReference type="GO" id="GO:0005524">
    <property type="term" value="F:ATP binding"/>
    <property type="evidence" value="ECO:0007669"/>
    <property type="project" value="InterPro"/>
</dbReference>
<proteinExistence type="predicted"/>
<dbReference type="RefSeq" id="WP_115418041.1">
    <property type="nucleotide sequence ID" value="NZ_CP031358.1"/>
</dbReference>